<accession>A0A3D8RJN5</accession>
<gene>
    <name evidence="1" type="ORF">DSM5745_06925</name>
</gene>
<sequence length="156" mass="17246">MAEAVPIPIVLCGRRVEVGKVVSELLLPEYEVIHFCATPVAAESELPLLLWGKDPSHRRSQRDRHAQLHPATTWCGIWPWLRPRFRQEAPVHVHVPAPAEPPPPGYAQATEDVVKRVLAIWREDGGGCFPGILGLNLRDWTKSGATSILAAVQGLF</sequence>
<dbReference type="OrthoDB" id="3649348at2759"/>
<dbReference type="RefSeq" id="XP_026602031.1">
    <property type="nucleotide sequence ID" value="XM_026748941.1"/>
</dbReference>
<evidence type="ECO:0000313" key="1">
    <source>
        <dbReference type="EMBL" id="RDW74263.1"/>
    </source>
</evidence>
<reference evidence="1 2" key="1">
    <citation type="journal article" date="2018" name="IMA Fungus">
        <title>IMA Genome-F 9: Draft genome sequence of Annulohypoxylon stygium, Aspergillus mulundensis, Berkeleyomyces basicola (syn. Thielaviopsis basicola), Ceratocystis smalleyi, two Cercospora beticola strains, Coleophoma cylindrospora, Fusarium fracticaudum, Phialophora cf. hyalina, and Morchella septimelata.</title>
        <authorList>
            <person name="Wingfield B.D."/>
            <person name="Bills G.F."/>
            <person name="Dong Y."/>
            <person name="Huang W."/>
            <person name="Nel W.J."/>
            <person name="Swalarsk-Parry B.S."/>
            <person name="Vaghefi N."/>
            <person name="Wilken P.M."/>
            <person name="An Z."/>
            <person name="de Beer Z.W."/>
            <person name="De Vos L."/>
            <person name="Chen L."/>
            <person name="Duong T.A."/>
            <person name="Gao Y."/>
            <person name="Hammerbacher A."/>
            <person name="Kikkert J.R."/>
            <person name="Li Y."/>
            <person name="Li H."/>
            <person name="Li K."/>
            <person name="Li Q."/>
            <person name="Liu X."/>
            <person name="Ma X."/>
            <person name="Naidoo K."/>
            <person name="Pethybridge S.J."/>
            <person name="Sun J."/>
            <person name="Steenkamp E.T."/>
            <person name="van der Nest M.A."/>
            <person name="van Wyk S."/>
            <person name="Wingfield M.J."/>
            <person name="Xiong C."/>
            <person name="Yue Q."/>
            <person name="Zhang X."/>
        </authorList>
    </citation>
    <scope>NUCLEOTIDE SEQUENCE [LARGE SCALE GENOMIC DNA]</scope>
    <source>
        <strain evidence="1 2">DSM 5745</strain>
    </source>
</reference>
<protein>
    <submittedName>
        <fullName evidence="1">Uncharacterized protein</fullName>
    </submittedName>
</protein>
<organism evidence="1 2">
    <name type="scientific">Aspergillus mulundensis</name>
    <dbReference type="NCBI Taxonomy" id="1810919"/>
    <lineage>
        <taxon>Eukaryota</taxon>
        <taxon>Fungi</taxon>
        <taxon>Dikarya</taxon>
        <taxon>Ascomycota</taxon>
        <taxon>Pezizomycotina</taxon>
        <taxon>Eurotiomycetes</taxon>
        <taxon>Eurotiomycetidae</taxon>
        <taxon>Eurotiales</taxon>
        <taxon>Aspergillaceae</taxon>
        <taxon>Aspergillus</taxon>
        <taxon>Aspergillus subgen. Nidulantes</taxon>
    </lineage>
</organism>
<dbReference type="AlphaFoldDB" id="A0A3D8RJN5"/>
<dbReference type="GeneID" id="38117295"/>
<name>A0A3D8RJN5_9EURO</name>
<evidence type="ECO:0000313" key="2">
    <source>
        <dbReference type="Proteomes" id="UP000256690"/>
    </source>
</evidence>
<keyword evidence="2" id="KW-1185">Reference proteome</keyword>
<dbReference type="Proteomes" id="UP000256690">
    <property type="component" value="Unassembled WGS sequence"/>
</dbReference>
<comment type="caution">
    <text evidence="1">The sequence shown here is derived from an EMBL/GenBank/DDBJ whole genome shotgun (WGS) entry which is preliminary data.</text>
</comment>
<dbReference type="EMBL" id="PVWQ01000008">
    <property type="protein sequence ID" value="RDW74263.1"/>
    <property type="molecule type" value="Genomic_DNA"/>
</dbReference>
<proteinExistence type="predicted"/>